<evidence type="ECO:0000313" key="2">
    <source>
        <dbReference type="Proteomes" id="UP000327458"/>
    </source>
</evidence>
<comment type="caution">
    <text evidence="1">The sequence shown here is derived from an EMBL/GenBank/DDBJ whole genome shotgun (WGS) entry which is preliminary data.</text>
</comment>
<name>A0A5M8IDG9_CHLPH</name>
<dbReference type="AlphaFoldDB" id="A0A5M8IDG9"/>
<protein>
    <submittedName>
        <fullName evidence="1">Uncharacterized protein</fullName>
    </submittedName>
</protein>
<accession>A0A5M8IDG9</accession>
<organism evidence="1 2">
    <name type="scientific">Chlorobium phaeovibrioides</name>
    <dbReference type="NCBI Taxonomy" id="1094"/>
    <lineage>
        <taxon>Bacteria</taxon>
        <taxon>Pseudomonadati</taxon>
        <taxon>Chlorobiota</taxon>
        <taxon>Chlorobiia</taxon>
        <taxon>Chlorobiales</taxon>
        <taxon>Chlorobiaceae</taxon>
        <taxon>Chlorobium/Pelodictyon group</taxon>
        <taxon>Chlorobium</taxon>
    </lineage>
</organism>
<dbReference type="EMBL" id="VMRG01000001">
    <property type="protein sequence ID" value="KAA6232502.1"/>
    <property type="molecule type" value="Genomic_DNA"/>
</dbReference>
<proteinExistence type="predicted"/>
<gene>
    <name evidence="1" type="ORF">FP507_04945</name>
</gene>
<reference evidence="1 2" key="1">
    <citation type="submission" date="2019-07" db="EMBL/GenBank/DDBJ databases">
        <title>Draft genome Sequence of Chlorobium phaeovibrioides sp. strain PhvTcv-s14, from the Phylum Chlorobi.</title>
        <authorList>
            <person name="Babenko V."/>
            <person name="Boldyreva D."/>
            <person name="Kanygina A."/>
            <person name="Selezneva O."/>
            <person name="Akopiyan T."/>
            <person name="Lunina O."/>
        </authorList>
    </citation>
    <scope>NUCLEOTIDE SEQUENCE [LARGE SCALE GENOMIC DNA]</scope>
    <source>
        <strain evidence="1 2">GrTcv12</strain>
    </source>
</reference>
<evidence type="ECO:0000313" key="1">
    <source>
        <dbReference type="EMBL" id="KAA6232502.1"/>
    </source>
</evidence>
<sequence>MTEIQEKNYLQMKSFVDRNHWTNNEKAEVNCKRIDVQNGKFNCVVKVYETGTVQVQGGESKLREALLEAKKAIENEENIGEMLPFEIERFPEVLRERVPSIDPIIVRFIEEAIVTIKAGSNLGCAFLLGGASEKAIYLLIDTYTAAIKDEKLRNKFVSRTSGKFISRVFDEFKGSFKSSQNKPTGYGWANDLEIKIEHIFQFCRICRNEVGHPHLPPNLDKGVLLANMGQFVKYIEDLYQLIGYYQINEVKG</sequence>
<dbReference type="RefSeq" id="WP_151419368.1">
    <property type="nucleotide sequence ID" value="NZ_VMRG01000001.1"/>
</dbReference>
<dbReference type="Proteomes" id="UP000327458">
    <property type="component" value="Unassembled WGS sequence"/>
</dbReference>